<proteinExistence type="predicted"/>
<keyword evidence="2" id="KW-1133">Transmembrane helix</keyword>
<dbReference type="Proteomes" id="UP000046393">
    <property type="component" value="Unplaced"/>
</dbReference>
<reference evidence="4" key="1">
    <citation type="submission" date="2017-02" db="UniProtKB">
        <authorList>
            <consortium name="WormBaseParasite"/>
        </authorList>
    </citation>
    <scope>IDENTIFICATION</scope>
</reference>
<dbReference type="AlphaFoldDB" id="A0A0N5AXB0"/>
<protein>
    <submittedName>
        <fullName evidence="4">C2H2-type domain-containing protein</fullName>
    </submittedName>
</protein>
<keyword evidence="3" id="KW-1185">Reference proteome</keyword>
<keyword evidence="2" id="KW-0812">Transmembrane</keyword>
<feature type="region of interest" description="Disordered" evidence="1">
    <location>
        <begin position="647"/>
        <end position="668"/>
    </location>
</feature>
<dbReference type="WBParaSite" id="SMUV_0000958401-mRNA-1">
    <property type="protein sequence ID" value="SMUV_0000958401-mRNA-1"/>
    <property type="gene ID" value="SMUV_0000958401"/>
</dbReference>
<feature type="compositionally biased region" description="Low complexity" evidence="1">
    <location>
        <begin position="657"/>
        <end position="668"/>
    </location>
</feature>
<sequence>MLLKMFFYKIFKSIFCVLGVINEKDEKFAKPGKSTRGETGEEEDDAPPQLMPEEGPGPEEILQMEQMEKGIVRLIFFFNILMVWEKLFGCNLQVARNSMFNFKEVVFLSYLCFLFSSAFLVLEDAIYVDENGTIVEEPTQQDLRAVEFNFLDSKNICCGLCGEIVPYDLLMSEHLPLQHPEVYLIISVIGDDNLDLEEIPYEVWLRDKLNNERKQLENGFHSGGYETNRVTRSTRTLRRVSQVRVNPNEMTLAQLDSALKKKMVEKMGRKVPVALVDKQHARCGICNAVVSLNRKFEVVHLVRHFNAWHPSAHRCAGTWKDRFWQFKTDRRPLSMQDFAVVDTTLEGGDNIQCIWCGMFMDASALAMHFSELHPDDVEVPKCNLCLQELVINARLSEKYGDDFMVSLPDEHHIRCGKFETTHTSEALLDRAIEKRLKRLQVMVGTGPEAYLNSRMSFGINTIVSFLFLRYLGRRSKPKRHFIMPALRQAAPIGSRFVEPVTECHWKCKLCGADILAAVISAGAIRHFHLAHPNELKDMQYELCKARLERVSDGCMEFVHPQLIECLVCNMTYPLHKPFNMCRAIRHLKSKHPDVMPEYAGTREQERVQALEGANGERVYVLMAEGEEVDQETVAQLAASISAENVTQESNEATATTSVGSVNGVESVG</sequence>
<feature type="compositionally biased region" description="Basic and acidic residues" evidence="1">
    <location>
        <begin position="29"/>
        <end position="39"/>
    </location>
</feature>
<accession>A0A0N5AXB0</accession>
<feature type="region of interest" description="Disordered" evidence="1">
    <location>
        <begin position="29"/>
        <end position="57"/>
    </location>
</feature>
<feature type="compositionally biased region" description="Polar residues" evidence="1">
    <location>
        <begin position="647"/>
        <end position="656"/>
    </location>
</feature>
<dbReference type="STRING" id="451379.A0A0N5AXB0"/>
<keyword evidence="2" id="KW-0472">Membrane</keyword>
<evidence type="ECO:0000313" key="4">
    <source>
        <dbReference type="WBParaSite" id="SMUV_0000958401-mRNA-1"/>
    </source>
</evidence>
<organism evidence="3 4">
    <name type="scientific">Syphacia muris</name>
    <dbReference type="NCBI Taxonomy" id="451379"/>
    <lineage>
        <taxon>Eukaryota</taxon>
        <taxon>Metazoa</taxon>
        <taxon>Ecdysozoa</taxon>
        <taxon>Nematoda</taxon>
        <taxon>Chromadorea</taxon>
        <taxon>Rhabditida</taxon>
        <taxon>Spirurina</taxon>
        <taxon>Oxyuridomorpha</taxon>
        <taxon>Oxyuroidea</taxon>
        <taxon>Oxyuridae</taxon>
        <taxon>Syphacia</taxon>
    </lineage>
</organism>
<feature type="transmembrane region" description="Helical" evidence="2">
    <location>
        <begin position="105"/>
        <end position="122"/>
    </location>
</feature>
<name>A0A0N5AXB0_9BILA</name>
<evidence type="ECO:0000313" key="3">
    <source>
        <dbReference type="Proteomes" id="UP000046393"/>
    </source>
</evidence>
<evidence type="ECO:0000256" key="1">
    <source>
        <dbReference type="SAM" id="MobiDB-lite"/>
    </source>
</evidence>
<evidence type="ECO:0000256" key="2">
    <source>
        <dbReference type="SAM" id="Phobius"/>
    </source>
</evidence>